<dbReference type="GO" id="GO:0003677">
    <property type="term" value="F:DNA binding"/>
    <property type="evidence" value="ECO:0007669"/>
    <property type="project" value="InterPro"/>
</dbReference>
<evidence type="ECO:0000256" key="3">
    <source>
        <dbReference type="ARBA" id="ARBA00023082"/>
    </source>
</evidence>
<feature type="region of interest" description="Disordered" evidence="5">
    <location>
        <begin position="92"/>
        <end position="127"/>
    </location>
</feature>
<keyword evidence="4" id="KW-0804">Transcription</keyword>
<evidence type="ECO:0000313" key="11">
    <source>
        <dbReference type="Proteomes" id="UP000642014"/>
    </source>
</evidence>
<reference evidence="9 10" key="2">
    <citation type="submission" date="2017-09" db="EMBL/GenBank/DDBJ databases">
        <authorList>
            <person name="Lee N."/>
            <person name="Cho B.-K."/>
        </authorList>
    </citation>
    <scope>NUCLEOTIDE SEQUENCE [LARGE SCALE GENOMIC DNA]</scope>
    <source>
        <strain evidence="9 10">ATCC 19740</strain>
    </source>
</reference>
<evidence type="ECO:0000259" key="7">
    <source>
        <dbReference type="Pfam" id="PF08281"/>
    </source>
</evidence>
<keyword evidence="2" id="KW-0805">Transcription regulation</keyword>
<dbReference type="SUPFAM" id="SSF88946">
    <property type="entry name" value="Sigma2 domain of RNA polymerase sigma factors"/>
    <property type="match status" value="1"/>
</dbReference>
<dbReference type="SUPFAM" id="SSF88659">
    <property type="entry name" value="Sigma3 and sigma4 domains of RNA polymerase sigma factors"/>
    <property type="match status" value="1"/>
</dbReference>
<proteinExistence type="inferred from homology"/>
<evidence type="ECO:0000256" key="4">
    <source>
        <dbReference type="ARBA" id="ARBA00023163"/>
    </source>
</evidence>
<dbReference type="EMBL" id="CP023693">
    <property type="protein sequence ID" value="QEV31087.1"/>
    <property type="molecule type" value="Genomic_DNA"/>
</dbReference>
<dbReference type="InterPro" id="IPR014284">
    <property type="entry name" value="RNA_pol_sigma-70_dom"/>
</dbReference>
<evidence type="ECO:0000313" key="10">
    <source>
        <dbReference type="Proteomes" id="UP000326029"/>
    </source>
</evidence>
<dbReference type="Pfam" id="PF04542">
    <property type="entry name" value="Sigma70_r2"/>
    <property type="match status" value="1"/>
</dbReference>
<comment type="similarity">
    <text evidence="1">Belongs to the sigma-70 factor family. ECF subfamily.</text>
</comment>
<keyword evidence="10" id="KW-1185">Reference proteome</keyword>
<dbReference type="GO" id="GO:0016987">
    <property type="term" value="F:sigma factor activity"/>
    <property type="evidence" value="ECO:0007669"/>
    <property type="project" value="UniProtKB-KW"/>
</dbReference>
<dbReference type="InterPro" id="IPR007627">
    <property type="entry name" value="RNA_pol_sigma70_r2"/>
</dbReference>
<dbReference type="Gene3D" id="1.10.1740.10">
    <property type="match status" value="1"/>
</dbReference>
<dbReference type="Gene3D" id="1.10.10.10">
    <property type="entry name" value="Winged helix-like DNA-binding domain superfamily/Winged helix DNA-binding domain"/>
    <property type="match status" value="1"/>
</dbReference>
<dbReference type="InterPro" id="IPR013325">
    <property type="entry name" value="RNA_pol_sigma_r2"/>
</dbReference>
<feature type="domain" description="RNA polymerase sigma factor 70 region 4 type 2" evidence="7">
    <location>
        <begin position="140"/>
        <end position="191"/>
    </location>
</feature>
<evidence type="ECO:0000259" key="6">
    <source>
        <dbReference type="Pfam" id="PF04542"/>
    </source>
</evidence>
<dbReference type="EMBL" id="BMSJ01000003">
    <property type="protein sequence ID" value="GGR19366.1"/>
    <property type="molecule type" value="Genomic_DNA"/>
</dbReference>
<feature type="domain" description="RNA polymerase sigma-70 region 2" evidence="6">
    <location>
        <begin position="27"/>
        <end position="89"/>
    </location>
</feature>
<dbReference type="GeneID" id="95452539"/>
<keyword evidence="3" id="KW-0731">Sigma factor</keyword>
<evidence type="ECO:0000256" key="1">
    <source>
        <dbReference type="ARBA" id="ARBA00010641"/>
    </source>
</evidence>
<feature type="compositionally biased region" description="Basic and acidic residues" evidence="5">
    <location>
        <begin position="105"/>
        <end position="115"/>
    </location>
</feature>
<dbReference type="Pfam" id="PF08281">
    <property type="entry name" value="Sigma70_r4_2"/>
    <property type="match status" value="1"/>
</dbReference>
<dbReference type="Proteomes" id="UP000642014">
    <property type="component" value="Unassembled WGS sequence"/>
</dbReference>
<name>A0AAV4KKQ7_9ACTN</name>
<dbReference type="PANTHER" id="PTHR43133:SF51">
    <property type="entry name" value="RNA POLYMERASE SIGMA FACTOR"/>
    <property type="match status" value="1"/>
</dbReference>
<dbReference type="PANTHER" id="PTHR43133">
    <property type="entry name" value="RNA POLYMERASE ECF-TYPE SIGMA FACTO"/>
    <property type="match status" value="1"/>
</dbReference>
<dbReference type="NCBIfam" id="TIGR02937">
    <property type="entry name" value="sigma70-ECF"/>
    <property type="match status" value="1"/>
</dbReference>
<reference evidence="8" key="3">
    <citation type="submission" date="2023-08" db="EMBL/GenBank/DDBJ databases">
        <authorList>
            <person name="Sun Q."/>
            <person name="Ohkuma M."/>
        </authorList>
    </citation>
    <scope>NUCLEOTIDE SEQUENCE</scope>
    <source>
        <strain evidence="8">JCM 4205</strain>
    </source>
</reference>
<evidence type="ECO:0000313" key="8">
    <source>
        <dbReference type="EMBL" id="GGR19366.1"/>
    </source>
</evidence>
<dbReference type="InterPro" id="IPR039425">
    <property type="entry name" value="RNA_pol_sigma-70-like"/>
</dbReference>
<evidence type="ECO:0000313" key="9">
    <source>
        <dbReference type="EMBL" id="QEV31087.1"/>
    </source>
</evidence>
<dbReference type="CDD" id="cd06171">
    <property type="entry name" value="Sigma70_r4"/>
    <property type="match status" value="1"/>
</dbReference>
<protein>
    <submittedName>
        <fullName evidence="8">RNA polymerase sigma factor</fullName>
    </submittedName>
</protein>
<accession>A0AAV4KKQ7</accession>
<sequence>MADRTWPGDTLIAAAQRGDTEALTALVHGSYPHVHRFARTLCATPQDAEDAAQEALFILYRKIGMLRASGALASWMFRIVRNECLRRTRALLSHGPADPGRGGPGHRDDPGRHGPADGNHASGDTARSAEEEALLLLEAERVGAAIAALPADQRQVLIMRDVQGLPGRTVAGRLGLSTAAMKSRLHRARSAIREALREEPAPTEGGGR</sequence>
<evidence type="ECO:0000256" key="5">
    <source>
        <dbReference type="SAM" id="MobiDB-lite"/>
    </source>
</evidence>
<dbReference type="InterPro" id="IPR036388">
    <property type="entry name" value="WH-like_DNA-bd_sf"/>
</dbReference>
<reference evidence="8 11" key="1">
    <citation type="journal article" date="2014" name="Int. J. Syst. Evol. Microbiol.">
        <title>Complete genome sequence of Corynebacterium casei LMG S-19264T (=DSM 44701T), isolated from a smear-ripened cheese.</title>
        <authorList>
            <consortium name="US DOE Joint Genome Institute (JGI-PGF)"/>
            <person name="Walter F."/>
            <person name="Albersmeier A."/>
            <person name="Kalinowski J."/>
            <person name="Ruckert C."/>
        </authorList>
    </citation>
    <scope>NUCLEOTIDE SEQUENCE [LARGE SCALE GENOMIC DNA]</scope>
    <source>
        <strain evidence="8 11">JCM 4205</strain>
    </source>
</reference>
<dbReference type="InterPro" id="IPR013324">
    <property type="entry name" value="RNA_pol_sigma_r3/r4-like"/>
</dbReference>
<dbReference type="GO" id="GO:0006352">
    <property type="term" value="P:DNA-templated transcription initiation"/>
    <property type="evidence" value="ECO:0007669"/>
    <property type="project" value="InterPro"/>
</dbReference>
<dbReference type="InterPro" id="IPR013249">
    <property type="entry name" value="RNA_pol_sigma70_r4_t2"/>
</dbReference>
<dbReference type="Proteomes" id="UP000326029">
    <property type="component" value="Chromosome"/>
</dbReference>
<dbReference type="AlphaFoldDB" id="A0AAV4KKQ7"/>
<evidence type="ECO:0000256" key="2">
    <source>
        <dbReference type="ARBA" id="ARBA00023015"/>
    </source>
</evidence>
<organism evidence="8 11">
    <name type="scientific">Streptomyces cinereoruber</name>
    <dbReference type="NCBI Taxonomy" id="67260"/>
    <lineage>
        <taxon>Bacteria</taxon>
        <taxon>Bacillati</taxon>
        <taxon>Actinomycetota</taxon>
        <taxon>Actinomycetes</taxon>
        <taxon>Kitasatosporales</taxon>
        <taxon>Streptomycetaceae</taxon>
        <taxon>Streptomyces</taxon>
    </lineage>
</organism>
<dbReference type="RefSeq" id="WP_109186254.1">
    <property type="nucleotide sequence ID" value="NZ_BMSJ01000003.1"/>
</dbReference>
<gene>
    <name evidence="8" type="primary">rpoE</name>
    <name evidence="9" type="ORF">CP977_01995</name>
    <name evidence="8" type="ORF">GCM10010497_21870</name>
</gene>